<evidence type="ECO:0000256" key="6">
    <source>
        <dbReference type="ARBA" id="ARBA00023136"/>
    </source>
</evidence>
<dbReference type="InterPro" id="IPR029055">
    <property type="entry name" value="Ntn_hydrolases_N"/>
</dbReference>
<dbReference type="GO" id="GO:0008242">
    <property type="term" value="F:omega peptidase activity"/>
    <property type="evidence" value="ECO:0007669"/>
    <property type="project" value="TreeGrafter"/>
</dbReference>
<dbReference type="GO" id="GO:0016740">
    <property type="term" value="F:transferase activity"/>
    <property type="evidence" value="ECO:0007669"/>
    <property type="project" value="UniProtKB-KW"/>
</dbReference>
<evidence type="ECO:0000256" key="3">
    <source>
        <dbReference type="ARBA" id="ARBA00022692"/>
    </source>
</evidence>
<protein>
    <submittedName>
        <fullName evidence="10">Putative glutamine amidotransferase DUG3</fullName>
    </submittedName>
</protein>
<accession>A0A3G2S584</accession>
<keyword evidence="5 8" id="KW-1133">Transmembrane helix</keyword>
<gene>
    <name evidence="10" type="primary">DUG3</name>
    <name evidence="10" type="ORF">DNF11_1559</name>
</gene>
<keyword evidence="4 10" id="KW-0315">Glutamine amidotransferase</keyword>
<dbReference type="GO" id="GO:0006751">
    <property type="term" value="P:glutathione catabolic process"/>
    <property type="evidence" value="ECO:0007669"/>
    <property type="project" value="TreeGrafter"/>
</dbReference>
<evidence type="ECO:0000256" key="7">
    <source>
        <dbReference type="SAM" id="MobiDB-lite"/>
    </source>
</evidence>
<dbReference type="GO" id="GO:0061672">
    <property type="term" value="C:glutathione hydrolase complex"/>
    <property type="evidence" value="ECO:0007669"/>
    <property type="project" value="TreeGrafter"/>
</dbReference>
<proteinExistence type="predicted"/>
<dbReference type="InterPro" id="IPR052373">
    <property type="entry name" value="Gamma-glu_amide_hydrolase"/>
</dbReference>
<evidence type="ECO:0000256" key="4">
    <source>
        <dbReference type="ARBA" id="ARBA00022962"/>
    </source>
</evidence>
<dbReference type="GO" id="GO:0005737">
    <property type="term" value="C:cytoplasm"/>
    <property type="evidence" value="ECO:0007669"/>
    <property type="project" value="TreeGrafter"/>
</dbReference>
<evidence type="ECO:0000313" key="11">
    <source>
        <dbReference type="Proteomes" id="UP000269793"/>
    </source>
</evidence>
<organism evidence="10 11">
    <name type="scientific">Malassezia restricta (strain ATCC 96810 / NBRC 103918 / CBS 7877)</name>
    <name type="common">Seborrheic dermatitis infection agent</name>
    <dbReference type="NCBI Taxonomy" id="425264"/>
    <lineage>
        <taxon>Eukaryota</taxon>
        <taxon>Fungi</taxon>
        <taxon>Dikarya</taxon>
        <taxon>Basidiomycota</taxon>
        <taxon>Ustilaginomycotina</taxon>
        <taxon>Malasseziomycetes</taxon>
        <taxon>Malasseziales</taxon>
        <taxon>Malasseziaceae</taxon>
        <taxon>Malassezia</taxon>
    </lineage>
</organism>
<keyword evidence="11" id="KW-1185">Reference proteome</keyword>
<evidence type="ECO:0000313" key="10">
    <source>
        <dbReference type="EMBL" id="AYO42509.1"/>
    </source>
</evidence>
<evidence type="ECO:0000259" key="9">
    <source>
        <dbReference type="PROSITE" id="PS51278"/>
    </source>
</evidence>
<dbReference type="EMBL" id="CP033150">
    <property type="protein sequence ID" value="AYO42509.1"/>
    <property type="molecule type" value="Genomic_DNA"/>
</dbReference>
<dbReference type="InterPro" id="IPR003807">
    <property type="entry name" value="DUF202"/>
</dbReference>
<keyword evidence="3 8" id="KW-0812">Transmembrane</keyword>
<dbReference type="AlphaFoldDB" id="A0A3G2S584"/>
<feature type="compositionally biased region" description="Polar residues" evidence="7">
    <location>
        <begin position="670"/>
        <end position="680"/>
    </location>
</feature>
<feature type="transmembrane region" description="Helical" evidence="8">
    <location>
        <begin position="556"/>
        <end position="581"/>
    </location>
</feature>
<evidence type="ECO:0000256" key="1">
    <source>
        <dbReference type="ARBA" id="ARBA00004127"/>
    </source>
</evidence>
<dbReference type="OrthoDB" id="14446at2759"/>
<dbReference type="InterPro" id="IPR017932">
    <property type="entry name" value="GATase_2_dom"/>
</dbReference>
<keyword evidence="10" id="KW-0808">Transferase</keyword>
<dbReference type="PANTHER" id="PTHR43187">
    <property type="entry name" value="GLUTAMINE AMIDOTRANSFERASE DUG3-RELATED"/>
    <property type="match status" value="1"/>
</dbReference>
<dbReference type="InterPro" id="IPR029012">
    <property type="entry name" value="Helix_hairpin_bin_sf"/>
</dbReference>
<evidence type="ECO:0000256" key="2">
    <source>
        <dbReference type="ARBA" id="ARBA00022448"/>
    </source>
</evidence>
<dbReference type="STRING" id="425264.A0A3G2S584"/>
<dbReference type="Proteomes" id="UP000269793">
    <property type="component" value="Chromosome III"/>
</dbReference>
<dbReference type="Pfam" id="PF13230">
    <property type="entry name" value="GATase_4"/>
    <property type="match status" value="1"/>
</dbReference>
<name>A0A3G2S584_MALR7</name>
<dbReference type="Pfam" id="PF02656">
    <property type="entry name" value="DUF202"/>
    <property type="match status" value="1"/>
</dbReference>
<feature type="domain" description="Glutamine amidotransferase type-2" evidence="9">
    <location>
        <begin position="52"/>
        <end position="428"/>
    </location>
</feature>
<dbReference type="Gene3D" id="1.10.287.660">
    <property type="entry name" value="Helix hairpin bin"/>
    <property type="match status" value="1"/>
</dbReference>
<feature type="transmembrane region" description="Helical" evidence="8">
    <location>
        <begin position="46"/>
        <end position="64"/>
    </location>
</feature>
<dbReference type="GO" id="GO:0012505">
    <property type="term" value="C:endomembrane system"/>
    <property type="evidence" value="ECO:0007669"/>
    <property type="project" value="UniProtKB-SubCell"/>
</dbReference>
<sequence>MLLAPNETLDLRAAQRTFDGAYMRTALSQLTFSLAIIKIFEPKFFWIGLANCVLALGLVLTSVFRHRMTMKYVERVYLTIQARRNLDVHRVDDNGLRADPSSELHTKFPSFRTAGDIVLFIAVYIVVVESVILCLLLMSITANAFAPLFKGSEPILLSHLLTRPAHSIINQAFDSRLRIDLARPINGDGFGVGWYDSVDDPELGQAPCIFTSVTPAWNNVNLQRLAEKIKSPLVFGHVRASTAGALSETNCHPWRYGRLMWMHNGQISQFSKIKRRLLAALPEPLFLMPMGQTDSEYAFALYLSHLKDPETSEKFSYHELKEAMLRTIRDINQWSREAGIEEPSLLNFCITDGESVVCTRYVSSKTDEAASLYFSTGTSFYEHAKGEYRMVKAGRQQNIVVIASEPLTFEQADWMEIPSNTIVCITPSINVLTYPIMDEYHIDSPEQHPRNPDFAVRAGFHPSVPLQETGMTTAAAAEAAVAAPPRIFRIAYVRIVHFSASSRLSSMKKDLFETRQQMNMTSAQDEFSKWARLRRKVDKLTAQVDEQNKSLASSQFMFSIMFKVFMFVLNSAVPFALNWYFKWTPMFYLPPGDWFGPLGYFFSFPNAPAGAVSSTVWTTVCGRVLALVGAYARELLVKEPQPANPMAEKKPTGTAVTQDKGEIIKDQTEKTPSTLKQRRI</sequence>
<dbReference type="SUPFAM" id="SSF56235">
    <property type="entry name" value="N-terminal nucleophile aminohydrolases (Ntn hydrolases)"/>
    <property type="match status" value="1"/>
</dbReference>
<reference evidence="10 11" key="1">
    <citation type="submission" date="2018-10" db="EMBL/GenBank/DDBJ databases">
        <title>Complete genome sequence of Malassezia restricta CBS 7877.</title>
        <authorList>
            <person name="Morand S.C."/>
            <person name="Bertignac M."/>
            <person name="Iltis A."/>
            <person name="Kolder I."/>
            <person name="Pirovano W."/>
            <person name="Jourdain R."/>
            <person name="Clavaud C."/>
        </authorList>
    </citation>
    <scope>NUCLEOTIDE SEQUENCE [LARGE SCALE GENOMIC DNA]</scope>
    <source>
        <strain evidence="10 11">CBS 7877</strain>
    </source>
</reference>
<dbReference type="PANTHER" id="PTHR43187:SF1">
    <property type="entry name" value="GLUTAMINE AMIDOTRANSFERASE DUG3-RELATED"/>
    <property type="match status" value="1"/>
</dbReference>
<evidence type="ECO:0000256" key="8">
    <source>
        <dbReference type="SAM" id="Phobius"/>
    </source>
</evidence>
<comment type="subcellular location">
    <subcellularLocation>
        <location evidence="1">Endomembrane system</location>
        <topology evidence="1">Multi-pass membrane protein</topology>
    </subcellularLocation>
</comment>
<evidence type="ECO:0000256" key="5">
    <source>
        <dbReference type="ARBA" id="ARBA00022989"/>
    </source>
</evidence>
<dbReference type="VEuPathDB" id="FungiDB:DNF11_1559"/>
<feature type="region of interest" description="Disordered" evidence="7">
    <location>
        <begin position="642"/>
        <end position="680"/>
    </location>
</feature>
<dbReference type="InterPro" id="IPR026869">
    <property type="entry name" value="EgtC-like"/>
</dbReference>
<dbReference type="PROSITE" id="PS51278">
    <property type="entry name" value="GATASE_TYPE_2"/>
    <property type="match status" value="1"/>
</dbReference>
<dbReference type="GO" id="GO:0071816">
    <property type="term" value="P:tail-anchored membrane protein insertion into ER membrane"/>
    <property type="evidence" value="ECO:0007669"/>
    <property type="project" value="InterPro"/>
</dbReference>
<feature type="transmembrane region" description="Helical" evidence="8">
    <location>
        <begin position="117"/>
        <end position="140"/>
    </location>
</feature>
<dbReference type="FunFam" id="3.60.20.10:FF:000060">
    <property type="entry name" value="Related to DUG3-probable glutamine amidotransferase"/>
    <property type="match status" value="1"/>
</dbReference>
<dbReference type="Pfam" id="PF04420">
    <property type="entry name" value="CHD5"/>
    <property type="match status" value="1"/>
</dbReference>
<dbReference type="CDD" id="cd01908">
    <property type="entry name" value="YafJ"/>
    <property type="match status" value="1"/>
</dbReference>
<keyword evidence="2" id="KW-0813">Transport</keyword>
<feature type="compositionally biased region" description="Basic and acidic residues" evidence="7">
    <location>
        <begin position="659"/>
        <end position="669"/>
    </location>
</feature>
<keyword evidence="6 8" id="KW-0472">Membrane</keyword>
<dbReference type="Gene3D" id="3.60.20.10">
    <property type="entry name" value="Glutamine Phosphoribosylpyrophosphate, subunit 1, domain 1"/>
    <property type="match status" value="1"/>
</dbReference>
<dbReference type="InterPro" id="IPR028945">
    <property type="entry name" value="Get1"/>
</dbReference>